<dbReference type="SUPFAM" id="SSF55729">
    <property type="entry name" value="Acyl-CoA N-acyltransferases (Nat)"/>
    <property type="match status" value="1"/>
</dbReference>
<dbReference type="Proteomes" id="UP000249453">
    <property type="component" value="Unassembled WGS sequence"/>
</dbReference>
<name>A0A364JX59_9HYPH</name>
<evidence type="ECO:0000259" key="1">
    <source>
        <dbReference type="PROSITE" id="PS51186"/>
    </source>
</evidence>
<comment type="caution">
    <text evidence="2">The sequence shown here is derived from an EMBL/GenBank/DDBJ whole genome shotgun (WGS) entry which is preliminary data.</text>
</comment>
<feature type="domain" description="N-acetyltransferase" evidence="1">
    <location>
        <begin position="6"/>
        <end position="141"/>
    </location>
</feature>
<evidence type="ECO:0000313" key="3">
    <source>
        <dbReference type="Proteomes" id="UP000249453"/>
    </source>
</evidence>
<reference evidence="2 3" key="1">
    <citation type="submission" date="2018-06" db="EMBL/GenBank/DDBJ databases">
        <title>Genomic Encyclopedia of Type Strains, Phase IV (KMG-IV): sequencing the most valuable type-strain genomes for metagenomic binning, comparative biology and taxonomic classification.</title>
        <authorList>
            <person name="Goeker M."/>
        </authorList>
    </citation>
    <scope>NUCLEOTIDE SEQUENCE [LARGE SCALE GENOMIC DNA]</scope>
    <source>
        <strain evidence="2 3">DSM 26720</strain>
    </source>
</reference>
<organism evidence="2 3">
    <name type="scientific">Falsochrobactrum ovis</name>
    <dbReference type="NCBI Taxonomy" id="1293442"/>
    <lineage>
        <taxon>Bacteria</taxon>
        <taxon>Pseudomonadati</taxon>
        <taxon>Pseudomonadota</taxon>
        <taxon>Alphaproteobacteria</taxon>
        <taxon>Hyphomicrobiales</taxon>
        <taxon>Brucellaceae</taxon>
        <taxon>Falsochrobactrum</taxon>
    </lineage>
</organism>
<gene>
    <name evidence="2" type="ORF">C7374_10235</name>
</gene>
<dbReference type="CDD" id="cd04301">
    <property type="entry name" value="NAT_SF"/>
    <property type="match status" value="1"/>
</dbReference>
<keyword evidence="2" id="KW-0808">Transferase</keyword>
<dbReference type="InterPro" id="IPR000182">
    <property type="entry name" value="GNAT_dom"/>
</dbReference>
<accession>A0A364JX59</accession>
<sequence length="168" mass="18089">MQQLELTYARELPDHDSEIEAINAAAFGPGRFTRAAHFIREDGPHDRALSYVALMGGVVVGSLRLTPIDIGGTPALLLGPLAVHAKWKNRGIGRKLMAISLEAAKKDGHRLIILVGDEPYYAPFGFKMVSPGCVVMPAPVDPRRLLACELFAGALNDVSGVVRHANRA</sequence>
<dbReference type="OrthoDB" id="9815099at2"/>
<proteinExistence type="predicted"/>
<dbReference type="EMBL" id="QLMK01000002">
    <property type="protein sequence ID" value="RAK32041.1"/>
    <property type="molecule type" value="Genomic_DNA"/>
</dbReference>
<dbReference type="Pfam" id="PF13508">
    <property type="entry name" value="Acetyltransf_7"/>
    <property type="match status" value="1"/>
</dbReference>
<dbReference type="InterPro" id="IPR016181">
    <property type="entry name" value="Acyl_CoA_acyltransferase"/>
</dbReference>
<keyword evidence="3" id="KW-1185">Reference proteome</keyword>
<protein>
    <submittedName>
        <fullName evidence="2">Putative N-acetyltransferase YhbS</fullName>
    </submittedName>
</protein>
<dbReference type="GO" id="GO:0016747">
    <property type="term" value="F:acyltransferase activity, transferring groups other than amino-acyl groups"/>
    <property type="evidence" value="ECO:0007669"/>
    <property type="project" value="InterPro"/>
</dbReference>
<evidence type="ECO:0000313" key="2">
    <source>
        <dbReference type="EMBL" id="RAK32041.1"/>
    </source>
</evidence>
<dbReference type="RefSeq" id="WP_111574303.1">
    <property type="nucleotide sequence ID" value="NZ_JBHEEY010000003.1"/>
</dbReference>
<dbReference type="AlphaFoldDB" id="A0A364JX59"/>
<dbReference type="PROSITE" id="PS51186">
    <property type="entry name" value="GNAT"/>
    <property type="match status" value="1"/>
</dbReference>
<dbReference type="Gene3D" id="3.40.630.30">
    <property type="match status" value="1"/>
</dbReference>